<dbReference type="AlphaFoldDB" id="A0A5C4R4C3"/>
<evidence type="ECO:0000259" key="3">
    <source>
        <dbReference type="PROSITE" id="PS50887"/>
    </source>
</evidence>
<accession>A0A5C4R4C3</accession>
<dbReference type="RefSeq" id="WP_139086263.1">
    <property type="nucleotide sequence ID" value="NZ_VDDC01000025.1"/>
</dbReference>
<keyword evidence="5" id="KW-1185">Reference proteome</keyword>
<dbReference type="Proteomes" id="UP000304880">
    <property type="component" value="Unassembled WGS sequence"/>
</dbReference>
<protein>
    <recommendedName>
        <fullName evidence="1">diguanylate cyclase</fullName>
        <ecNumber evidence="1">2.7.7.65</ecNumber>
    </recommendedName>
</protein>
<dbReference type="GO" id="GO:0052621">
    <property type="term" value="F:diguanylate cyclase activity"/>
    <property type="evidence" value="ECO:0007669"/>
    <property type="project" value="UniProtKB-EC"/>
</dbReference>
<organism evidence="4 5">
    <name type="scientific">Paracoccus haeundaensis</name>
    <dbReference type="NCBI Taxonomy" id="225362"/>
    <lineage>
        <taxon>Bacteria</taxon>
        <taxon>Pseudomonadati</taxon>
        <taxon>Pseudomonadota</taxon>
        <taxon>Alphaproteobacteria</taxon>
        <taxon>Rhodobacterales</taxon>
        <taxon>Paracoccaceae</taxon>
        <taxon>Paracoccus</taxon>
    </lineage>
</organism>
<sequence>MTGPTMSAQALGQLLPMHLWLSACGKVLSVGPTLSKLIPDLADGLADRLVSGRAGQGPCPLQAIRTAVEHRRRLFLRVVQSRDLVLRGHGVQVDDGTLLVNLGFGIGLHRAIRAAGLTDDDFAPSELAMELLFLHEANRGVLTELSRFNTQLAQSRELALLQAQTDPLTGLQNRRGLEIALSLSLRTADFADEVAHPFAIAHLDLDHFKQVNDQLGHQAGDDLLRSVGAVLRSHIRKADTAARIGGDEFVLILRGMTSRAALQQLADRIIVAIRALSPPELTDLQVSASLGILVWHPGGPDQPEQVLAMADKALYLSKGAGRGRATII</sequence>
<dbReference type="FunFam" id="3.30.70.270:FF:000001">
    <property type="entry name" value="Diguanylate cyclase domain protein"/>
    <property type="match status" value="1"/>
</dbReference>
<dbReference type="GO" id="GO:1902201">
    <property type="term" value="P:negative regulation of bacterial-type flagellum-dependent cell motility"/>
    <property type="evidence" value="ECO:0007669"/>
    <property type="project" value="TreeGrafter"/>
</dbReference>
<dbReference type="InterPro" id="IPR043128">
    <property type="entry name" value="Rev_trsase/Diguanyl_cyclase"/>
</dbReference>
<dbReference type="PANTHER" id="PTHR45138:SF9">
    <property type="entry name" value="DIGUANYLATE CYCLASE DGCM-RELATED"/>
    <property type="match status" value="1"/>
</dbReference>
<feature type="domain" description="GGDEF" evidence="3">
    <location>
        <begin position="196"/>
        <end position="328"/>
    </location>
</feature>
<evidence type="ECO:0000313" key="5">
    <source>
        <dbReference type="Proteomes" id="UP000304880"/>
    </source>
</evidence>
<dbReference type="Gene3D" id="3.30.70.270">
    <property type="match status" value="1"/>
</dbReference>
<evidence type="ECO:0000256" key="1">
    <source>
        <dbReference type="ARBA" id="ARBA00012528"/>
    </source>
</evidence>
<dbReference type="SUPFAM" id="SSF55073">
    <property type="entry name" value="Nucleotide cyclase"/>
    <property type="match status" value="1"/>
</dbReference>
<gene>
    <name evidence="4" type="ORF">FHD67_13955</name>
</gene>
<dbReference type="InterPro" id="IPR029787">
    <property type="entry name" value="Nucleotide_cyclase"/>
</dbReference>
<comment type="catalytic activity">
    <reaction evidence="2">
        <text>2 GTP = 3',3'-c-di-GMP + 2 diphosphate</text>
        <dbReference type="Rhea" id="RHEA:24898"/>
        <dbReference type="ChEBI" id="CHEBI:33019"/>
        <dbReference type="ChEBI" id="CHEBI:37565"/>
        <dbReference type="ChEBI" id="CHEBI:58805"/>
        <dbReference type="EC" id="2.7.7.65"/>
    </reaction>
</comment>
<dbReference type="PANTHER" id="PTHR45138">
    <property type="entry name" value="REGULATORY COMPONENTS OF SENSORY TRANSDUCTION SYSTEM"/>
    <property type="match status" value="1"/>
</dbReference>
<dbReference type="InterPro" id="IPR050469">
    <property type="entry name" value="Diguanylate_Cyclase"/>
</dbReference>
<name>A0A5C4R4C3_9RHOB</name>
<dbReference type="Pfam" id="PF00990">
    <property type="entry name" value="GGDEF"/>
    <property type="match status" value="1"/>
</dbReference>
<evidence type="ECO:0000256" key="2">
    <source>
        <dbReference type="ARBA" id="ARBA00034247"/>
    </source>
</evidence>
<dbReference type="EMBL" id="VDDC01000025">
    <property type="protein sequence ID" value="TNH38698.1"/>
    <property type="molecule type" value="Genomic_DNA"/>
</dbReference>
<dbReference type="NCBIfam" id="TIGR00254">
    <property type="entry name" value="GGDEF"/>
    <property type="match status" value="1"/>
</dbReference>
<dbReference type="PROSITE" id="PS50887">
    <property type="entry name" value="GGDEF"/>
    <property type="match status" value="1"/>
</dbReference>
<reference evidence="4 5" key="1">
    <citation type="submission" date="2019-06" db="EMBL/GenBank/DDBJ databases">
        <authorList>
            <person name="Li J."/>
        </authorList>
    </citation>
    <scope>NUCLEOTIDE SEQUENCE [LARGE SCALE GENOMIC DNA]</scope>
    <source>
        <strain evidence="4 5">CGMCC 1.8012</strain>
    </source>
</reference>
<evidence type="ECO:0000313" key="4">
    <source>
        <dbReference type="EMBL" id="TNH38698.1"/>
    </source>
</evidence>
<proteinExistence type="predicted"/>
<dbReference type="GO" id="GO:0043709">
    <property type="term" value="P:cell adhesion involved in single-species biofilm formation"/>
    <property type="evidence" value="ECO:0007669"/>
    <property type="project" value="TreeGrafter"/>
</dbReference>
<comment type="caution">
    <text evidence="4">The sequence shown here is derived from an EMBL/GenBank/DDBJ whole genome shotgun (WGS) entry which is preliminary data.</text>
</comment>
<dbReference type="EC" id="2.7.7.65" evidence="1"/>
<dbReference type="CDD" id="cd01949">
    <property type="entry name" value="GGDEF"/>
    <property type="match status" value="1"/>
</dbReference>
<dbReference type="InterPro" id="IPR000160">
    <property type="entry name" value="GGDEF_dom"/>
</dbReference>
<dbReference type="GO" id="GO:0005886">
    <property type="term" value="C:plasma membrane"/>
    <property type="evidence" value="ECO:0007669"/>
    <property type="project" value="TreeGrafter"/>
</dbReference>
<dbReference type="SMART" id="SM00267">
    <property type="entry name" value="GGDEF"/>
    <property type="match status" value="1"/>
</dbReference>